<dbReference type="GO" id="GO:0005634">
    <property type="term" value="C:nucleus"/>
    <property type="evidence" value="ECO:0007669"/>
    <property type="project" value="UniProtKB-SubCell"/>
</dbReference>
<evidence type="ECO:0000256" key="6">
    <source>
        <dbReference type="RuleBase" id="RU000682"/>
    </source>
</evidence>
<feature type="DNA-binding region" description="Homeobox" evidence="5">
    <location>
        <begin position="3"/>
        <end position="58"/>
    </location>
</feature>
<evidence type="ECO:0000256" key="2">
    <source>
        <dbReference type="ARBA" id="ARBA00023125"/>
    </source>
</evidence>
<gene>
    <name evidence="8" type="ORF">CONCODRAFT_21329</name>
</gene>
<feature type="non-terminal residue" evidence="8">
    <location>
        <position position="1"/>
    </location>
</feature>
<dbReference type="OrthoDB" id="6159439at2759"/>
<evidence type="ECO:0000256" key="1">
    <source>
        <dbReference type="ARBA" id="ARBA00004123"/>
    </source>
</evidence>
<evidence type="ECO:0000256" key="4">
    <source>
        <dbReference type="ARBA" id="ARBA00023242"/>
    </source>
</evidence>
<dbReference type="EMBL" id="KQ964554">
    <property type="protein sequence ID" value="KXN68946.1"/>
    <property type="molecule type" value="Genomic_DNA"/>
</dbReference>
<protein>
    <recommendedName>
        <fullName evidence="7">Homeobox domain-containing protein</fullName>
    </recommendedName>
</protein>
<reference evidence="8 9" key="1">
    <citation type="journal article" date="2015" name="Genome Biol. Evol.">
        <title>Phylogenomic analyses indicate that early fungi evolved digesting cell walls of algal ancestors of land plants.</title>
        <authorList>
            <person name="Chang Y."/>
            <person name="Wang S."/>
            <person name="Sekimoto S."/>
            <person name="Aerts A.L."/>
            <person name="Choi C."/>
            <person name="Clum A."/>
            <person name="LaButti K.M."/>
            <person name="Lindquist E.A."/>
            <person name="Yee Ngan C."/>
            <person name="Ohm R.A."/>
            <person name="Salamov A.A."/>
            <person name="Grigoriev I.V."/>
            <person name="Spatafora J.W."/>
            <person name="Berbee M.L."/>
        </authorList>
    </citation>
    <scope>NUCLEOTIDE SEQUENCE [LARGE SCALE GENOMIC DNA]</scope>
    <source>
        <strain evidence="8 9">NRRL 28638</strain>
    </source>
</reference>
<dbReference type="STRING" id="796925.A0A137P1K5"/>
<dbReference type="CDD" id="cd00086">
    <property type="entry name" value="homeodomain"/>
    <property type="match status" value="1"/>
</dbReference>
<organism evidence="8 9">
    <name type="scientific">Conidiobolus coronatus (strain ATCC 28846 / CBS 209.66 / NRRL 28638)</name>
    <name type="common">Delacroixia coronata</name>
    <dbReference type="NCBI Taxonomy" id="796925"/>
    <lineage>
        <taxon>Eukaryota</taxon>
        <taxon>Fungi</taxon>
        <taxon>Fungi incertae sedis</taxon>
        <taxon>Zoopagomycota</taxon>
        <taxon>Entomophthoromycotina</taxon>
        <taxon>Entomophthoromycetes</taxon>
        <taxon>Entomophthorales</taxon>
        <taxon>Ancylistaceae</taxon>
        <taxon>Conidiobolus</taxon>
    </lineage>
</organism>
<evidence type="ECO:0000313" key="9">
    <source>
        <dbReference type="Proteomes" id="UP000070444"/>
    </source>
</evidence>
<accession>A0A137P1K5</accession>
<keyword evidence="3 5" id="KW-0371">Homeobox</keyword>
<evidence type="ECO:0000259" key="7">
    <source>
        <dbReference type="PROSITE" id="PS50071"/>
    </source>
</evidence>
<dbReference type="Pfam" id="PF00046">
    <property type="entry name" value="Homeodomain"/>
    <property type="match status" value="1"/>
</dbReference>
<dbReference type="SMART" id="SM00389">
    <property type="entry name" value="HOX"/>
    <property type="match status" value="1"/>
</dbReference>
<feature type="domain" description="Homeobox" evidence="7">
    <location>
        <begin position="1"/>
        <end position="57"/>
    </location>
</feature>
<dbReference type="Gene3D" id="1.10.10.60">
    <property type="entry name" value="Homeodomain-like"/>
    <property type="match status" value="1"/>
</dbReference>
<dbReference type="PANTHER" id="PTHR24324">
    <property type="entry name" value="HOMEOBOX PROTEIN HHEX"/>
    <property type="match status" value="1"/>
</dbReference>
<name>A0A137P1K5_CONC2</name>
<dbReference type="PROSITE" id="PS50071">
    <property type="entry name" value="HOMEOBOX_2"/>
    <property type="match status" value="1"/>
</dbReference>
<evidence type="ECO:0000313" key="8">
    <source>
        <dbReference type="EMBL" id="KXN68946.1"/>
    </source>
</evidence>
<comment type="subcellular location">
    <subcellularLocation>
        <location evidence="1 5 6">Nucleus</location>
    </subcellularLocation>
</comment>
<evidence type="ECO:0000256" key="5">
    <source>
        <dbReference type="PROSITE-ProRule" id="PRU00108"/>
    </source>
</evidence>
<dbReference type="Proteomes" id="UP000070444">
    <property type="component" value="Unassembled WGS sequence"/>
</dbReference>
<keyword evidence="2 5" id="KW-0238">DNA-binding</keyword>
<dbReference type="GO" id="GO:0030154">
    <property type="term" value="P:cell differentiation"/>
    <property type="evidence" value="ECO:0007669"/>
    <property type="project" value="TreeGrafter"/>
</dbReference>
<dbReference type="GO" id="GO:0006357">
    <property type="term" value="P:regulation of transcription by RNA polymerase II"/>
    <property type="evidence" value="ECO:0007669"/>
    <property type="project" value="TreeGrafter"/>
</dbReference>
<dbReference type="AlphaFoldDB" id="A0A137P1K5"/>
<dbReference type="InterPro" id="IPR009057">
    <property type="entry name" value="Homeodomain-like_sf"/>
</dbReference>
<dbReference type="SUPFAM" id="SSF46689">
    <property type="entry name" value="Homeodomain-like"/>
    <property type="match status" value="1"/>
</dbReference>
<dbReference type="GO" id="GO:0000978">
    <property type="term" value="F:RNA polymerase II cis-regulatory region sequence-specific DNA binding"/>
    <property type="evidence" value="ECO:0007669"/>
    <property type="project" value="TreeGrafter"/>
</dbReference>
<dbReference type="InterPro" id="IPR001356">
    <property type="entry name" value="HD"/>
</dbReference>
<sequence length="71" mass="8636">PKRNITEPWQIAGLELQFRKTPCPSQRMRVQLAKQYQMPVKSIQFWFQNRRAKARNEKEWMFVIEKCSPVQ</sequence>
<feature type="non-terminal residue" evidence="8">
    <location>
        <position position="71"/>
    </location>
</feature>
<evidence type="ECO:0000256" key="3">
    <source>
        <dbReference type="ARBA" id="ARBA00023155"/>
    </source>
</evidence>
<keyword evidence="9" id="KW-1185">Reference proteome</keyword>
<dbReference type="PANTHER" id="PTHR24324:SF5">
    <property type="entry name" value="HEMATOPOIETICALLY-EXPRESSED HOMEOBOX PROTEIN HHEX"/>
    <property type="match status" value="1"/>
</dbReference>
<dbReference type="InterPro" id="IPR051000">
    <property type="entry name" value="Homeobox_DNA-bind_prot"/>
</dbReference>
<keyword evidence="4 5" id="KW-0539">Nucleus</keyword>
<proteinExistence type="predicted"/>